<feature type="non-terminal residue" evidence="2">
    <location>
        <position position="1"/>
    </location>
</feature>
<evidence type="ECO:0000313" key="3">
    <source>
        <dbReference type="Proteomes" id="UP000258309"/>
    </source>
</evidence>
<keyword evidence="3" id="KW-1185">Reference proteome</keyword>
<gene>
    <name evidence="2" type="ORF">B7463_g3733</name>
</gene>
<name>A0A3E2HHG5_SCYLI</name>
<reference evidence="2 3" key="1">
    <citation type="submission" date="2018-05" db="EMBL/GenBank/DDBJ databases">
        <title>Draft genome sequence of Scytalidium lignicola DSM 105466, a ubiquitous saprotrophic fungus.</title>
        <authorList>
            <person name="Buettner E."/>
            <person name="Gebauer A.M."/>
            <person name="Hofrichter M."/>
            <person name="Liers C."/>
            <person name="Kellner H."/>
        </authorList>
    </citation>
    <scope>NUCLEOTIDE SEQUENCE [LARGE SCALE GENOMIC DNA]</scope>
    <source>
        <strain evidence="2 3">DSM 105466</strain>
    </source>
</reference>
<feature type="signal peptide" evidence="1">
    <location>
        <begin position="1"/>
        <end position="24"/>
    </location>
</feature>
<dbReference type="STRING" id="5539.A0A3E2HHG5"/>
<evidence type="ECO:0008006" key="4">
    <source>
        <dbReference type="Google" id="ProtNLM"/>
    </source>
</evidence>
<feature type="non-terminal residue" evidence="2">
    <location>
        <position position="358"/>
    </location>
</feature>
<dbReference type="OrthoDB" id="5295747at2759"/>
<protein>
    <recommendedName>
        <fullName evidence="4">AttH domain-containing protein</fullName>
    </recommendedName>
</protein>
<keyword evidence="1" id="KW-0732">Signal</keyword>
<dbReference type="EMBL" id="NCSJ02000051">
    <property type="protein sequence ID" value="RFU32593.1"/>
    <property type="molecule type" value="Genomic_DNA"/>
</dbReference>
<dbReference type="Gene3D" id="2.40.370.10">
    <property type="entry name" value="AttH-like domain"/>
    <property type="match status" value="1"/>
</dbReference>
<evidence type="ECO:0000256" key="1">
    <source>
        <dbReference type="SAM" id="SignalP"/>
    </source>
</evidence>
<dbReference type="PANTHER" id="PTHR40617">
    <property type="entry name" value="TERPENE CYCLASE ASQC"/>
    <property type="match status" value="1"/>
</dbReference>
<dbReference type="Proteomes" id="UP000258309">
    <property type="component" value="Unassembled WGS sequence"/>
</dbReference>
<dbReference type="InterPro" id="IPR053112">
    <property type="entry name" value="Fungal_Dehydratase/Hydratase"/>
</dbReference>
<dbReference type="AlphaFoldDB" id="A0A3E2HHG5"/>
<feature type="chain" id="PRO_5017637464" description="AttH domain-containing protein" evidence="1">
    <location>
        <begin position="25"/>
        <end position="358"/>
    </location>
</feature>
<evidence type="ECO:0000313" key="2">
    <source>
        <dbReference type="EMBL" id="RFU32593.1"/>
    </source>
</evidence>
<comment type="caution">
    <text evidence="2">The sequence shown here is derived from an EMBL/GenBank/DDBJ whole genome shotgun (WGS) entry which is preliminary data.</text>
</comment>
<sequence>MSPSNFGLRRCMTTLSLFFGTSVAFLRTTQNLSPFDKSYLQGTGILNLTASQLPQPYINSWWTLYFISAENGHDYFIVSSSASAPGPDNTTIDIVRVSQLDITEGNYFGITQFPTSGVSVSKDTLDLVYPGLHIYSTSPDLISKMTQTSTITRAGFNLTSVAQGPNNYDAGSGVFNWGLGLTTEWSVPEAWVTGTITIDGKEVAVIPEKSMAWYDRQFGPGFGTSGWNLWIFLLDNGVKVTVWATNAVSGGEPQFFATMLFLDGHHEVYPVAEDFHPSVPFVSKLTNLTYYGKYMLEIPQKRTRLEVTLPTLAGEMTDPTNPQNSSTLFEGYSTFAGYFDNQYVTGWGTSEVRGASAS</sequence>
<dbReference type="SUPFAM" id="SSF159245">
    <property type="entry name" value="AttH-like"/>
    <property type="match status" value="1"/>
</dbReference>
<organism evidence="2 3">
    <name type="scientific">Scytalidium lignicola</name>
    <name type="common">Hyphomycete</name>
    <dbReference type="NCBI Taxonomy" id="5539"/>
    <lineage>
        <taxon>Eukaryota</taxon>
        <taxon>Fungi</taxon>
        <taxon>Dikarya</taxon>
        <taxon>Ascomycota</taxon>
        <taxon>Pezizomycotina</taxon>
        <taxon>Leotiomycetes</taxon>
        <taxon>Leotiomycetes incertae sedis</taxon>
        <taxon>Scytalidium</taxon>
    </lineage>
</organism>
<dbReference type="InterPro" id="IPR023374">
    <property type="entry name" value="AttH-like_dom_sf"/>
</dbReference>
<proteinExistence type="predicted"/>
<dbReference type="PANTHER" id="PTHR40617:SF1">
    <property type="entry name" value="ATTH DOMAIN-CONTAINING PROTEIN-RELATED"/>
    <property type="match status" value="1"/>
</dbReference>
<dbReference type="OMA" id="PGYSWYW"/>
<accession>A0A3E2HHG5</accession>